<dbReference type="GO" id="GO:0008270">
    <property type="term" value="F:zinc ion binding"/>
    <property type="evidence" value="ECO:0007669"/>
    <property type="project" value="InterPro"/>
</dbReference>
<accession>A0A3B0WLC6</accession>
<proteinExistence type="predicted"/>
<keyword evidence="2" id="KW-0378">Hydrolase</keyword>
<name>A0A3B0WLC6_9ZZZZ</name>
<protein>
    <submittedName>
        <fullName evidence="2">Secreted protein containing N-terminal Zinc-dependent carboxypeptidase related domain</fullName>
    </submittedName>
</protein>
<dbReference type="EMBL" id="UOFA01000177">
    <property type="protein sequence ID" value="VAW45276.1"/>
    <property type="molecule type" value="Genomic_DNA"/>
</dbReference>
<sequence>MIKPITLFCLLLTSLSVFTKPLEFFLPEGELFDASIPSPEAVLGQSLGDRHLRHDQLISYLSVLAASRPEAKLIDYGMSNEGRRLVMLAISSADNINNLDKVKTNPDMLKIWNGFSVHGNESSGSNASILYAWYLLATNNTEIKSALKKTVILVDPSFNPDGLSRFTTYVNNNRSLTTVSDPNDMSHVEQWPSGRTNHYWFDLNRDWLLLTQTESKARIKQFHQWQPHILTDHHEMGSSATFFFQPGVPSRKNPLISDKNVELTNQLAGFHAKALDQVGQFYYNEENFDDFYPGKGSTYPDLQGSVGILFEQARAMGGVIDTRNGQTTLANGIRNQFLTARSTLKGAQENRQAFIDYKKDFFNNAIKAATKLSTQGYLVDVSSNAYTAQKLKGFLTQHQIEFANLAADRTIKDHTFKKNSTLYIPLSQKQTTLVQSLFNTDTSFNDNTFYDVSAWNLGMAWGLPWAAATSTVSSNQQFQNSQPKNIYNKAAIAYVFDWSSGNAPAALHYLSQQSKTVMMAGKPLNINGHQVPAGSFVLPVDAMTSQDELFSILSTITDAFAVQWYPLTTALADQGVDLGSPTVQKLKTPKVMMLVGQGIDVYQAGSLWHLFDTQVFMPITKTRLAYIDSVALHEYTHIIMPSGSYKKHLNEKMTDKLNQWVKAGGHLIAIQKAATWVEANL</sequence>
<evidence type="ECO:0000313" key="2">
    <source>
        <dbReference type="EMBL" id="VAW45276.1"/>
    </source>
</evidence>
<dbReference type="Gene3D" id="3.40.630.10">
    <property type="entry name" value="Zn peptidases"/>
    <property type="match status" value="1"/>
</dbReference>
<dbReference type="SUPFAM" id="SSF52317">
    <property type="entry name" value="Class I glutamine amidotransferase-like"/>
    <property type="match status" value="1"/>
</dbReference>
<dbReference type="InterPro" id="IPR029062">
    <property type="entry name" value="Class_I_gatase-like"/>
</dbReference>
<dbReference type="GO" id="GO:0006508">
    <property type="term" value="P:proteolysis"/>
    <property type="evidence" value="ECO:0007669"/>
    <property type="project" value="InterPro"/>
</dbReference>
<feature type="non-terminal residue" evidence="2">
    <location>
        <position position="681"/>
    </location>
</feature>
<dbReference type="Pfam" id="PF00246">
    <property type="entry name" value="Peptidase_M14"/>
    <property type="match status" value="1"/>
</dbReference>
<dbReference type="InterPro" id="IPR000834">
    <property type="entry name" value="Peptidase_M14"/>
</dbReference>
<dbReference type="AlphaFoldDB" id="A0A3B0WLC6"/>
<reference evidence="2" key="1">
    <citation type="submission" date="2018-06" db="EMBL/GenBank/DDBJ databases">
        <authorList>
            <person name="Zhirakovskaya E."/>
        </authorList>
    </citation>
    <scope>NUCLEOTIDE SEQUENCE</scope>
</reference>
<dbReference type="PROSITE" id="PS52035">
    <property type="entry name" value="PEPTIDASE_M14"/>
    <property type="match status" value="1"/>
</dbReference>
<keyword evidence="2" id="KW-0121">Carboxypeptidase</keyword>
<feature type="domain" description="Peptidase M14" evidence="1">
    <location>
        <begin position="50"/>
        <end position="361"/>
    </location>
</feature>
<keyword evidence="2" id="KW-0645">Protease</keyword>
<gene>
    <name evidence="2" type="ORF">MNBD_GAMMA02-60</name>
</gene>
<evidence type="ECO:0000259" key="1">
    <source>
        <dbReference type="PROSITE" id="PS52035"/>
    </source>
</evidence>
<organism evidence="2">
    <name type="scientific">hydrothermal vent metagenome</name>
    <dbReference type="NCBI Taxonomy" id="652676"/>
    <lineage>
        <taxon>unclassified sequences</taxon>
        <taxon>metagenomes</taxon>
        <taxon>ecological metagenomes</taxon>
    </lineage>
</organism>
<dbReference type="GO" id="GO:0004181">
    <property type="term" value="F:metallocarboxypeptidase activity"/>
    <property type="evidence" value="ECO:0007669"/>
    <property type="project" value="InterPro"/>
</dbReference>
<dbReference type="SUPFAM" id="SSF53187">
    <property type="entry name" value="Zn-dependent exopeptidases"/>
    <property type="match status" value="1"/>
</dbReference>